<evidence type="ECO:0000259" key="1">
    <source>
        <dbReference type="Pfam" id="PF22882"/>
    </source>
</evidence>
<dbReference type="Pfam" id="PF22882">
    <property type="entry name" value="GT-D-like"/>
    <property type="match status" value="1"/>
</dbReference>
<dbReference type="InterPro" id="IPR055171">
    <property type="entry name" value="GT-D-like"/>
</dbReference>
<keyword evidence="3" id="KW-1185">Reference proteome</keyword>
<dbReference type="Proteomes" id="UP000665561">
    <property type="component" value="Unassembled WGS sequence"/>
</dbReference>
<sequence>MKRKKPLSLVRVGDGENIVLAQKSVWPLCTVMRQEWAKDAKRGKKGIPFPNTKFRNQVARSIRRATIVGILPLNDRMIKAPAYLKRGLTNLVFPYFRLRPKLTCHACINRIAVRKAVFKKTLKGKRILVINRKPSAIKKRLERKPYRLRVTATIKFSHHKQIKRTVRRAKKLRKRFDVALISCGVNAVILAPKIAAATGRVAIDFGKAPMKMKKR</sequence>
<evidence type="ECO:0000313" key="2">
    <source>
        <dbReference type="EMBL" id="NBD24724.1"/>
    </source>
</evidence>
<dbReference type="EMBL" id="JAAAMV010000009">
    <property type="protein sequence ID" value="NBD24724.1"/>
    <property type="molecule type" value="Genomic_DNA"/>
</dbReference>
<name>A0ABW9XQ03_9BACL</name>
<dbReference type="InterPro" id="IPR049785">
    <property type="entry name" value="GT-D-like_firm"/>
</dbReference>
<proteinExistence type="predicted"/>
<feature type="domain" description="GT-D fold-like" evidence="1">
    <location>
        <begin position="1"/>
        <end position="211"/>
    </location>
</feature>
<protein>
    <recommendedName>
        <fullName evidence="1">GT-D fold-like domain-containing protein</fullName>
    </recommendedName>
</protein>
<organism evidence="2 3">
    <name type="scientific">Paenibacillus glycinis</name>
    <dbReference type="NCBI Taxonomy" id="2697035"/>
    <lineage>
        <taxon>Bacteria</taxon>
        <taxon>Bacillati</taxon>
        <taxon>Bacillota</taxon>
        <taxon>Bacilli</taxon>
        <taxon>Bacillales</taxon>
        <taxon>Paenibacillaceae</taxon>
        <taxon>Paenibacillus</taxon>
    </lineage>
</organism>
<comment type="caution">
    <text evidence="2">The sequence shown here is derived from an EMBL/GenBank/DDBJ whole genome shotgun (WGS) entry which is preliminary data.</text>
</comment>
<accession>A0ABW9XQ03</accession>
<dbReference type="NCBIfam" id="NF040628">
    <property type="entry name" value="GT-D_rel"/>
    <property type="match status" value="1"/>
</dbReference>
<gene>
    <name evidence="2" type="ORF">GT019_12645</name>
</gene>
<reference evidence="2 3" key="1">
    <citation type="submission" date="2020-01" db="EMBL/GenBank/DDBJ databases">
        <title>Paenibacillus soybeanensis sp. nov. isolated from the nodules of soybean (Glycine max(L.) Merr).</title>
        <authorList>
            <person name="Wang H."/>
        </authorList>
    </citation>
    <scope>NUCLEOTIDE SEQUENCE [LARGE SCALE GENOMIC DNA]</scope>
    <source>
        <strain evidence="2 3">T1</strain>
    </source>
</reference>
<evidence type="ECO:0000313" key="3">
    <source>
        <dbReference type="Proteomes" id="UP000665561"/>
    </source>
</evidence>